<name>A0ABS4JAX8_9BACL</name>
<dbReference type="InterPro" id="IPR036250">
    <property type="entry name" value="AcylCo_DH-like_C"/>
</dbReference>
<evidence type="ECO:0000259" key="3">
    <source>
        <dbReference type="Pfam" id="PF08028"/>
    </source>
</evidence>
<evidence type="ECO:0000313" key="4">
    <source>
        <dbReference type="EMBL" id="MBP1997003.1"/>
    </source>
</evidence>
<comment type="caution">
    <text evidence="4">The sequence shown here is derived from an EMBL/GenBank/DDBJ whole genome shotgun (WGS) entry which is preliminary data.</text>
</comment>
<protein>
    <submittedName>
        <fullName evidence="4">Alkylation response protein AidB-like acyl-CoA dehydrogenase</fullName>
    </submittedName>
</protein>
<dbReference type="InterPro" id="IPR013107">
    <property type="entry name" value="Acyl-CoA_DH_C"/>
</dbReference>
<dbReference type="Gene3D" id="2.40.110.10">
    <property type="entry name" value="Butyryl-CoA Dehydrogenase, subunit A, domain 2"/>
    <property type="match status" value="1"/>
</dbReference>
<gene>
    <name evidence="4" type="ORF">J2Z66_008681</name>
</gene>
<sequence>MTIFHDEIKKLVREYSLNMDHSGAFAPEILEFIYETKLFKLFVPTELDGLGTDLPEALRIFEEASQIDGSFGWLITIGSGGGFFSATLPPPEAKELFTNRKAVIAGSGHPTGTAKPVPGGYQVSGSWKYCSGSTYASFFTANCWIESGTEEQGEGAEREMRSFVFMPEQVEIIKDWKAFGLKATESHTIAVSNIFVPQERTFSITSEPHYDDPVFFYPFLQFAQTSFAAVCIGICRHFLEEAREFALERKEAWEQGNNKRFSVVMGTIEQQEKALHHAAEHFYEAADASWTDFALHRQLTLQDEQRVSHCSQEAARIALACAHTVFPLLGMSVLMEDSLLNRIWRDLHTVTQHTVLVPLELKAAEA</sequence>
<dbReference type="EMBL" id="JAGGLB010000064">
    <property type="protein sequence ID" value="MBP1997003.1"/>
    <property type="molecule type" value="Genomic_DNA"/>
</dbReference>
<dbReference type="InterPro" id="IPR013786">
    <property type="entry name" value="AcylCoA_DH/ox_N"/>
</dbReference>
<evidence type="ECO:0000313" key="5">
    <source>
        <dbReference type="Proteomes" id="UP001519287"/>
    </source>
</evidence>
<keyword evidence="5" id="KW-1185">Reference proteome</keyword>
<organism evidence="4 5">
    <name type="scientific">Paenibacillus eucommiae</name>
    <dbReference type="NCBI Taxonomy" id="1355755"/>
    <lineage>
        <taxon>Bacteria</taxon>
        <taxon>Bacillati</taxon>
        <taxon>Bacillota</taxon>
        <taxon>Bacilli</taxon>
        <taxon>Bacillales</taxon>
        <taxon>Paenibacillaceae</taxon>
        <taxon>Paenibacillus</taxon>
    </lineage>
</organism>
<dbReference type="InterPro" id="IPR037069">
    <property type="entry name" value="AcylCoA_DH/ox_N_sf"/>
</dbReference>
<evidence type="ECO:0000259" key="2">
    <source>
        <dbReference type="Pfam" id="PF02771"/>
    </source>
</evidence>
<reference evidence="4 5" key="1">
    <citation type="submission" date="2021-03" db="EMBL/GenBank/DDBJ databases">
        <title>Genomic Encyclopedia of Type Strains, Phase IV (KMG-IV): sequencing the most valuable type-strain genomes for metagenomic binning, comparative biology and taxonomic classification.</title>
        <authorList>
            <person name="Goeker M."/>
        </authorList>
    </citation>
    <scope>NUCLEOTIDE SEQUENCE [LARGE SCALE GENOMIC DNA]</scope>
    <source>
        <strain evidence="4 5">DSM 26048</strain>
    </source>
</reference>
<dbReference type="SUPFAM" id="SSF47203">
    <property type="entry name" value="Acyl-CoA dehydrogenase C-terminal domain-like"/>
    <property type="match status" value="1"/>
</dbReference>
<feature type="domain" description="Acyl-CoA dehydrogenase/oxidase N-terminal" evidence="2">
    <location>
        <begin position="9"/>
        <end position="80"/>
    </location>
</feature>
<dbReference type="Gene3D" id="1.20.140.10">
    <property type="entry name" value="Butyryl-CoA Dehydrogenase, subunit A, domain 3"/>
    <property type="match status" value="1"/>
</dbReference>
<dbReference type="RefSeq" id="WP_245376242.1">
    <property type="nucleotide sequence ID" value="NZ_JAGGLB010000064.1"/>
</dbReference>
<dbReference type="PANTHER" id="PTHR43884:SF12">
    <property type="entry name" value="ISOVALERYL-COA DEHYDROGENASE, MITOCHONDRIAL-RELATED"/>
    <property type="match status" value="1"/>
</dbReference>
<keyword evidence="1" id="KW-0560">Oxidoreductase</keyword>
<accession>A0ABS4JAX8</accession>
<dbReference type="InterPro" id="IPR009100">
    <property type="entry name" value="AcylCoA_DH/oxidase_NM_dom_sf"/>
</dbReference>
<dbReference type="Pfam" id="PF02771">
    <property type="entry name" value="Acyl-CoA_dh_N"/>
    <property type="match status" value="1"/>
</dbReference>
<feature type="domain" description="Acyl-CoA dehydrogenase C-terminal" evidence="3">
    <location>
        <begin position="227"/>
        <end position="356"/>
    </location>
</feature>
<dbReference type="PIRSF" id="PIRSF016578">
    <property type="entry name" value="HsaA"/>
    <property type="match status" value="1"/>
</dbReference>
<proteinExistence type="predicted"/>
<dbReference type="Pfam" id="PF08028">
    <property type="entry name" value="Acyl-CoA_dh_2"/>
    <property type="match status" value="1"/>
</dbReference>
<dbReference type="Proteomes" id="UP001519287">
    <property type="component" value="Unassembled WGS sequence"/>
</dbReference>
<dbReference type="Gene3D" id="1.10.540.10">
    <property type="entry name" value="Acyl-CoA dehydrogenase/oxidase, N-terminal domain"/>
    <property type="match status" value="1"/>
</dbReference>
<dbReference type="InterPro" id="IPR046373">
    <property type="entry name" value="Acyl-CoA_Oxase/DH_mid-dom_sf"/>
</dbReference>
<evidence type="ECO:0000256" key="1">
    <source>
        <dbReference type="ARBA" id="ARBA00023002"/>
    </source>
</evidence>
<dbReference type="PANTHER" id="PTHR43884">
    <property type="entry name" value="ACYL-COA DEHYDROGENASE"/>
    <property type="match status" value="1"/>
</dbReference>
<dbReference type="SUPFAM" id="SSF56645">
    <property type="entry name" value="Acyl-CoA dehydrogenase NM domain-like"/>
    <property type="match status" value="1"/>
</dbReference>